<comment type="caution">
    <text evidence="1">The sequence shown here is derived from an EMBL/GenBank/DDBJ whole genome shotgun (WGS) entry which is preliminary data.</text>
</comment>
<dbReference type="EMBL" id="NQVE01000086">
    <property type="protein sequence ID" value="RAL49240.1"/>
    <property type="molecule type" value="Genomic_DNA"/>
</dbReference>
<protein>
    <recommendedName>
        <fullName evidence="3">Retrotransposon Copia-like N-terminal domain-containing protein</fullName>
    </recommendedName>
</protein>
<accession>A0A328DVL3</accession>
<name>A0A328DVL3_9ASTE</name>
<evidence type="ECO:0000313" key="2">
    <source>
        <dbReference type="Proteomes" id="UP000249390"/>
    </source>
</evidence>
<organism evidence="1 2">
    <name type="scientific">Cuscuta australis</name>
    <dbReference type="NCBI Taxonomy" id="267555"/>
    <lineage>
        <taxon>Eukaryota</taxon>
        <taxon>Viridiplantae</taxon>
        <taxon>Streptophyta</taxon>
        <taxon>Embryophyta</taxon>
        <taxon>Tracheophyta</taxon>
        <taxon>Spermatophyta</taxon>
        <taxon>Magnoliopsida</taxon>
        <taxon>eudicotyledons</taxon>
        <taxon>Gunneridae</taxon>
        <taxon>Pentapetalae</taxon>
        <taxon>asterids</taxon>
        <taxon>lamiids</taxon>
        <taxon>Solanales</taxon>
        <taxon>Convolvulaceae</taxon>
        <taxon>Cuscuteae</taxon>
        <taxon>Cuscuta</taxon>
        <taxon>Cuscuta subgen. Grammica</taxon>
        <taxon>Cuscuta sect. Cleistogrammica</taxon>
    </lineage>
</organism>
<keyword evidence="2" id="KW-1185">Reference proteome</keyword>
<reference evidence="1 2" key="1">
    <citation type="submission" date="2018-06" db="EMBL/GenBank/DDBJ databases">
        <title>The Genome of Cuscuta australis (Dodder) Provides Insight into the Evolution of Plant Parasitism.</title>
        <authorList>
            <person name="Liu H."/>
        </authorList>
    </citation>
    <scope>NUCLEOTIDE SEQUENCE [LARGE SCALE GENOMIC DNA]</scope>
    <source>
        <strain evidence="2">cv. Yunnan</strain>
        <tissue evidence="1">Vines</tissue>
    </source>
</reference>
<proteinExistence type="predicted"/>
<dbReference type="Proteomes" id="UP000249390">
    <property type="component" value="Unassembled WGS sequence"/>
</dbReference>
<sequence>MSEYDLSARDNPHLLITQNILKDEKYEEWEYTIRITLCAAKKFGFVDNIIPLQPLRS</sequence>
<gene>
    <name evidence="1" type="ORF">DM860_018038</name>
</gene>
<evidence type="ECO:0000313" key="1">
    <source>
        <dbReference type="EMBL" id="RAL49240.1"/>
    </source>
</evidence>
<dbReference type="AlphaFoldDB" id="A0A328DVL3"/>
<evidence type="ECO:0008006" key="3">
    <source>
        <dbReference type="Google" id="ProtNLM"/>
    </source>
</evidence>